<feature type="transmembrane region" description="Helical" evidence="10">
    <location>
        <begin position="38"/>
        <end position="59"/>
    </location>
</feature>
<dbReference type="PANTHER" id="PTHR21137">
    <property type="entry name" value="ODORANT RECEPTOR"/>
    <property type="match status" value="1"/>
</dbReference>
<evidence type="ECO:0000256" key="4">
    <source>
        <dbReference type="ARBA" id="ARBA00022692"/>
    </source>
</evidence>
<keyword evidence="4 10" id="KW-0812">Transmembrane</keyword>
<dbReference type="KEGG" id="nvi:100328562"/>
<accession>A0A7M6UDF9</accession>
<keyword evidence="8 10" id="KW-0675">Receptor</keyword>
<dbReference type="RefSeq" id="NP_001164419.1">
    <property type="nucleotide sequence ID" value="NM_001170948.1"/>
</dbReference>
<feature type="transmembrane region" description="Helical" evidence="10">
    <location>
        <begin position="130"/>
        <end position="153"/>
    </location>
</feature>
<organism evidence="11 12">
    <name type="scientific">Nasonia vitripennis</name>
    <name type="common">Parasitic wasp</name>
    <dbReference type="NCBI Taxonomy" id="7425"/>
    <lineage>
        <taxon>Eukaryota</taxon>
        <taxon>Metazoa</taxon>
        <taxon>Ecdysozoa</taxon>
        <taxon>Arthropoda</taxon>
        <taxon>Hexapoda</taxon>
        <taxon>Insecta</taxon>
        <taxon>Pterygota</taxon>
        <taxon>Neoptera</taxon>
        <taxon>Endopterygota</taxon>
        <taxon>Hymenoptera</taxon>
        <taxon>Apocrita</taxon>
        <taxon>Proctotrupomorpha</taxon>
        <taxon>Chalcidoidea</taxon>
        <taxon>Pteromalidae</taxon>
        <taxon>Pteromalinae</taxon>
        <taxon>Nasonia</taxon>
    </lineage>
</organism>
<protein>
    <recommendedName>
        <fullName evidence="10">Odorant receptor</fullName>
    </recommendedName>
</protein>
<feature type="transmembrane region" description="Helical" evidence="10">
    <location>
        <begin position="189"/>
        <end position="210"/>
    </location>
</feature>
<keyword evidence="9 10" id="KW-0807">Transducer</keyword>
<dbReference type="GO" id="GO:0004984">
    <property type="term" value="F:olfactory receptor activity"/>
    <property type="evidence" value="ECO:0007669"/>
    <property type="project" value="InterPro"/>
</dbReference>
<evidence type="ECO:0000256" key="8">
    <source>
        <dbReference type="ARBA" id="ARBA00023170"/>
    </source>
</evidence>
<keyword evidence="12" id="KW-1185">Reference proteome</keyword>
<evidence type="ECO:0000256" key="5">
    <source>
        <dbReference type="ARBA" id="ARBA00022725"/>
    </source>
</evidence>
<keyword evidence="3 10" id="KW-0716">Sensory transduction</keyword>
<evidence type="ECO:0000256" key="7">
    <source>
        <dbReference type="ARBA" id="ARBA00023136"/>
    </source>
</evidence>
<dbReference type="InterPro" id="IPR004117">
    <property type="entry name" value="7tm6_olfct_rcpt"/>
</dbReference>
<dbReference type="OrthoDB" id="7548151at2759"/>
<dbReference type="GO" id="GO:0007165">
    <property type="term" value="P:signal transduction"/>
    <property type="evidence" value="ECO:0007669"/>
    <property type="project" value="UniProtKB-KW"/>
</dbReference>
<proteinExistence type="inferred from homology"/>
<dbReference type="FunCoup" id="A0A7M6UDF9">
    <property type="interactions" value="69"/>
</dbReference>
<dbReference type="Proteomes" id="UP000002358">
    <property type="component" value="Chromosome 1"/>
</dbReference>
<reference evidence="11" key="1">
    <citation type="submission" date="2021-01" db="UniProtKB">
        <authorList>
            <consortium name="EnsemblMetazoa"/>
        </authorList>
    </citation>
    <scope>IDENTIFICATION</scope>
</reference>
<evidence type="ECO:0000256" key="10">
    <source>
        <dbReference type="RuleBase" id="RU351113"/>
    </source>
</evidence>
<dbReference type="Pfam" id="PF02949">
    <property type="entry name" value="7tm_6"/>
    <property type="match status" value="1"/>
</dbReference>
<evidence type="ECO:0000313" key="11">
    <source>
        <dbReference type="EnsemblMetazoa" id="NP_001164419"/>
    </source>
</evidence>
<keyword evidence="7 10" id="KW-0472">Membrane</keyword>
<evidence type="ECO:0000256" key="9">
    <source>
        <dbReference type="ARBA" id="ARBA00023224"/>
    </source>
</evidence>
<dbReference type="InParanoid" id="A0A7M6UDF9"/>
<dbReference type="GO" id="GO:0005886">
    <property type="term" value="C:plasma membrane"/>
    <property type="evidence" value="ECO:0007669"/>
    <property type="project" value="UniProtKB-SubCell"/>
</dbReference>
<evidence type="ECO:0000313" key="12">
    <source>
        <dbReference type="Proteomes" id="UP000002358"/>
    </source>
</evidence>
<keyword evidence="6 10" id="KW-1133">Transmembrane helix</keyword>
<keyword evidence="5 10" id="KW-0552">Olfaction</keyword>
<evidence type="ECO:0000256" key="3">
    <source>
        <dbReference type="ARBA" id="ARBA00022606"/>
    </source>
</evidence>
<dbReference type="PANTHER" id="PTHR21137:SF35">
    <property type="entry name" value="ODORANT RECEPTOR 19A-RELATED"/>
    <property type="match status" value="1"/>
</dbReference>
<feature type="transmembrane region" description="Helical" evidence="10">
    <location>
        <begin position="253"/>
        <end position="274"/>
    </location>
</feature>
<dbReference type="AlphaFoldDB" id="A0A7M6UDF9"/>
<dbReference type="SMR" id="A0A7M6UDF9"/>
<name>A0A7M6UDF9_NASVI</name>
<feature type="transmembrane region" description="Helical" evidence="10">
    <location>
        <begin position="71"/>
        <end position="90"/>
    </location>
</feature>
<dbReference type="EnsemblMetazoa" id="NM_001170948">
    <property type="protein sequence ID" value="NP_001164419"/>
    <property type="gene ID" value="GeneID_100328562"/>
</dbReference>
<keyword evidence="2" id="KW-1003">Cell membrane</keyword>
<comment type="subcellular location">
    <subcellularLocation>
        <location evidence="1 10">Cell membrane</location>
        <topology evidence="1 10">Multi-pass membrane protein</topology>
    </subcellularLocation>
</comment>
<comment type="similarity">
    <text evidence="10">Belongs to the insect chemoreceptor superfamily. Heteromeric odorant receptor channel (TC 1.A.69) family.</text>
</comment>
<evidence type="ECO:0000256" key="1">
    <source>
        <dbReference type="ARBA" id="ARBA00004651"/>
    </source>
</evidence>
<evidence type="ECO:0000256" key="6">
    <source>
        <dbReference type="ARBA" id="ARBA00022989"/>
    </source>
</evidence>
<evidence type="ECO:0000256" key="2">
    <source>
        <dbReference type="ARBA" id="ARBA00022475"/>
    </source>
</evidence>
<dbReference type="GO" id="GO:0005549">
    <property type="term" value="F:odorant binding"/>
    <property type="evidence" value="ECO:0007669"/>
    <property type="project" value="InterPro"/>
</dbReference>
<sequence>MESKVARYAKYKRDIKCLIVASGIWPHYEKHPHVLRKLLSFCSAFCSGSTFYCIVAFCFKYATNINIFTSCLGLMIGFFTTFIKIVILSMRQEDLQSLNEGVSKSFENNLKLPENQPHLLYHFPSFSRFFYLYAYVVGISFVFLASTPLSIMLRYGKYVRMYPQLMPFAYEPGGSVHWAVFGFEMFTGFYLWSVTIGVDSIFGLYALHMVGQLRLLGSRFQNLKSSSNYDKELGECVRSHIQLMKSRHKLQRVFGFLAIWLAVTCAIALCSQVFQALHMRNTTPVRALYLFGHWFIKIVQAYSYSWYGNIIAVESDLCLNSMYYSHWPGSGDKRFMADVLIILSQKPLVFKAKQLMELRLDMFLKIVHTSLSYFFLLRTLDENPKAGT</sequence>
<comment type="caution">
    <text evidence="10">Lacks conserved residue(s) required for the propagation of feature annotation.</text>
</comment>
<dbReference type="GeneID" id="100328562"/>
<dbReference type="CTD" id="100328562"/>